<keyword evidence="2" id="KW-1185">Reference proteome</keyword>
<dbReference type="OrthoDB" id="1550811at2"/>
<dbReference type="KEGG" id="fki:FK004_13680"/>
<evidence type="ECO:0000313" key="1">
    <source>
        <dbReference type="EMBL" id="AWG26203.1"/>
    </source>
</evidence>
<evidence type="ECO:0000313" key="2">
    <source>
        <dbReference type="Proteomes" id="UP000244677"/>
    </source>
</evidence>
<sequence>MKSINELINTTDPGWDLIQEWLKEATNHYEILPKEATRAERELVQAQVTTRSTMGAIIYETGGILIDHGWIRILGSGSPQLDRGIMEWNTGKTVTSVSEQPTHLLIADDTIGGYFALNAGGIGDEPGMVYYLPQDTLQWENLGCGYSDFIGWALNGDLQKFYQTFKWKGWQTDLENMNGNQTVAFYPFLWTKYTDFEELSRTIVPTTENYMLTLDMQKQLGGN</sequence>
<dbReference type="RefSeq" id="WP_108737738.1">
    <property type="nucleotide sequence ID" value="NZ_CP020919.1"/>
</dbReference>
<organism evidence="1 2">
    <name type="scientific">Flavobacterium kingsejongi</name>
    <dbReference type="NCBI Taxonomy" id="1678728"/>
    <lineage>
        <taxon>Bacteria</taxon>
        <taxon>Pseudomonadati</taxon>
        <taxon>Bacteroidota</taxon>
        <taxon>Flavobacteriia</taxon>
        <taxon>Flavobacteriales</taxon>
        <taxon>Flavobacteriaceae</taxon>
        <taxon>Flavobacterium</taxon>
    </lineage>
</organism>
<dbReference type="Pfam" id="PF10946">
    <property type="entry name" value="DUF2625"/>
    <property type="match status" value="1"/>
</dbReference>
<dbReference type="InterPro" id="IPR021239">
    <property type="entry name" value="DUF2625"/>
</dbReference>
<dbReference type="EMBL" id="CP020919">
    <property type="protein sequence ID" value="AWG26203.1"/>
    <property type="molecule type" value="Genomic_DNA"/>
</dbReference>
<proteinExistence type="predicted"/>
<dbReference type="NCBIfam" id="NF008498">
    <property type="entry name" value="PRK11408.1-5"/>
    <property type="match status" value="1"/>
</dbReference>
<evidence type="ECO:0008006" key="3">
    <source>
        <dbReference type="Google" id="ProtNLM"/>
    </source>
</evidence>
<reference evidence="1 2" key="1">
    <citation type="submission" date="2017-04" db="EMBL/GenBank/DDBJ databases">
        <title>Complete genome sequence of Flavobacterium kingsejong AJ004.</title>
        <authorList>
            <person name="Lee P.C."/>
        </authorList>
    </citation>
    <scope>NUCLEOTIDE SEQUENCE [LARGE SCALE GENOMIC DNA]</scope>
    <source>
        <strain evidence="1 2">AJ004</strain>
    </source>
</reference>
<protein>
    <recommendedName>
        <fullName evidence="3">DUF2625 domain-containing protein</fullName>
    </recommendedName>
</protein>
<name>A0A2S1LR15_9FLAO</name>
<accession>A0A2S1LR15</accession>
<gene>
    <name evidence="1" type="ORF">FK004_13680</name>
</gene>
<dbReference type="Proteomes" id="UP000244677">
    <property type="component" value="Chromosome"/>
</dbReference>
<dbReference type="AlphaFoldDB" id="A0A2S1LR15"/>